<evidence type="ECO:0000256" key="7">
    <source>
        <dbReference type="ARBA" id="ARBA00023163"/>
    </source>
</evidence>
<evidence type="ECO:0000313" key="12">
    <source>
        <dbReference type="Proteomes" id="UP001154078"/>
    </source>
</evidence>
<dbReference type="InterPro" id="IPR031972">
    <property type="entry name" value="CSRNP_N"/>
</dbReference>
<keyword evidence="3" id="KW-0053">Apoptosis</keyword>
<sequence>MEDLKCNDCKNAEYKIIAPGDNGVENNEPSDAFYSSSNLSVSNRHVSTIFSLSDKIKKNIIEKNTLKIKYLPNKNENYNENIIIKTNMESNSKPLRSNLKRRLPLEVESSEPEYKKRKGISFNNVTVYYFPRIQGFSGVPSQGGSTLGMETQHTHMKIFTLLEHANEQRKLHRQLIQQHKMDRTLVQTNTSFSSDESDSEEEPSDASESEMDFDNYHFLQPVPARQRRALLRAAGVNKIDTREKDECRNIRSSREFCGCACKEFCDPDTCSCNQAGIKCQVDRLNFPCGCSRDNCGNLTGRIEFNPFRVRTHYIHTIMRLELEKKQKKDDCLKWKRQELVKKDKLNLDSQKINYIECNRLNETNKDTLYFNSESLHKENKGLSNLHFCAPGEEPGAQISNFSDNSTQGAPSLFTFKGQCYTNEVKNNTINMERNKYQYFPESYNFTEQRFSNSFFLADKNLTYSASINKCAQPCQLNFPTESNSYEEILTSDFVKKSNYTILPHQCSSDNYGNISANSLPYELGINKYEYTNLRPVKTNCKMSNSEFLNCSYNYSTFEEGYSDLRRGSTLNKSEVTLSKEQSNKDEHFVEIIKKTTIDTV</sequence>
<dbReference type="Proteomes" id="UP001154078">
    <property type="component" value="Chromosome 5"/>
</dbReference>
<evidence type="ECO:0000256" key="5">
    <source>
        <dbReference type="ARBA" id="ARBA00023125"/>
    </source>
</evidence>
<comment type="similarity">
    <text evidence="2">Belongs to the AXUD1 family.</text>
</comment>
<evidence type="ECO:0000256" key="6">
    <source>
        <dbReference type="ARBA" id="ARBA00023159"/>
    </source>
</evidence>
<keyword evidence="6" id="KW-0010">Activator</keyword>
<dbReference type="GO" id="GO:0000981">
    <property type="term" value="F:DNA-binding transcription factor activity, RNA polymerase II-specific"/>
    <property type="evidence" value="ECO:0007669"/>
    <property type="project" value="TreeGrafter"/>
</dbReference>
<keyword evidence="4" id="KW-0805">Transcription regulation</keyword>
<dbReference type="EMBL" id="OV121136">
    <property type="protein sequence ID" value="CAH0556521.1"/>
    <property type="molecule type" value="Genomic_DNA"/>
</dbReference>
<evidence type="ECO:0000256" key="3">
    <source>
        <dbReference type="ARBA" id="ARBA00022703"/>
    </source>
</evidence>
<comment type="subcellular location">
    <subcellularLocation>
        <location evidence="1">Nucleus</location>
    </subcellularLocation>
</comment>
<proteinExistence type="inferred from homology"/>
<dbReference type="GO" id="GO:0005634">
    <property type="term" value="C:nucleus"/>
    <property type="evidence" value="ECO:0007669"/>
    <property type="project" value="UniProtKB-SubCell"/>
</dbReference>
<feature type="domain" description="Cysteine/serine-rich nuclear protein N-terminal" evidence="10">
    <location>
        <begin position="115"/>
        <end position="324"/>
    </location>
</feature>
<reference evidence="11" key="1">
    <citation type="submission" date="2021-12" db="EMBL/GenBank/DDBJ databases">
        <authorList>
            <person name="King R."/>
        </authorList>
    </citation>
    <scope>NUCLEOTIDE SEQUENCE</scope>
</reference>
<dbReference type="InterPro" id="IPR023260">
    <property type="entry name" value="Cys/Ser-rich_nuc_prot"/>
</dbReference>
<dbReference type="OrthoDB" id="5946974at2759"/>
<evidence type="ECO:0000259" key="10">
    <source>
        <dbReference type="Pfam" id="PF16019"/>
    </source>
</evidence>
<dbReference type="GO" id="GO:0043565">
    <property type="term" value="F:sequence-specific DNA binding"/>
    <property type="evidence" value="ECO:0007669"/>
    <property type="project" value="TreeGrafter"/>
</dbReference>
<evidence type="ECO:0000256" key="4">
    <source>
        <dbReference type="ARBA" id="ARBA00023015"/>
    </source>
</evidence>
<feature type="region of interest" description="Disordered" evidence="9">
    <location>
        <begin position="178"/>
        <end position="212"/>
    </location>
</feature>
<evidence type="ECO:0000313" key="11">
    <source>
        <dbReference type="EMBL" id="CAH0556521.1"/>
    </source>
</evidence>
<dbReference type="Pfam" id="PF16019">
    <property type="entry name" value="CSRNP_N"/>
    <property type="match status" value="1"/>
</dbReference>
<dbReference type="PRINTS" id="PR02031">
    <property type="entry name" value="CYSSERRICHNP"/>
</dbReference>
<feature type="compositionally biased region" description="Acidic residues" evidence="9">
    <location>
        <begin position="195"/>
        <end position="212"/>
    </location>
</feature>
<dbReference type="PANTHER" id="PTHR13580:SF9">
    <property type="entry name" value="AXIN1 UP-REGULATED 1, ISOFORM A"/>
    <property type="match status" value="1"/>
</dbReference>
<gene>
    <name evidence="11" type="ORF">MELIAE_LOCUS7443</name>
</gene>
<dbReference type="GO" id="GO:0006915">
    <property type="term" value="P:apoptotic process"/>
    <property type="evidence" value="ECO:0007669"/>
    <property type="project" value="UniProtKB-KW"/>
</dbReference>
<name>A0A9P0FH20_BRAAE</name>
<keyword evidence="5" id="KW-0238">DNA-binding</keyword>
<dbReference type="AlphaFoldDB" id="A0A9P0FH20"/>
<protein>
    <recommendedName>
        <fullName evidence="10">Cysteine/serine-rich nuclear protein N-terminal domain-containing protein</fullName>
    </recommendedName>
</protein>
<keyword evidence="12" id="KW-1185">Reference proteome</keyword>
<evidence type="ECO:0000256" key="8">
    <source>
        <dbReference type="ARBA" id="ARBA00023242"/>
    </source>
</evidence>
<keyword evidence="7" id="KW-0804">Transcription</keyword>
<organism evidence="11 12">
    <name type="scientific">Brassicogethes aeneus</name>
    <name type="common">Rape pollen beetle</name>
    <name type="synonym">Meligethes aeneus</name>
    <dbReference type="NCBI Taxonomy" id="1431903"/>
    <lineage>
        <taxon>Eukaryota</taxon>
        <taxon>Metazoa</taxon>
        <taxon>Ecdysozoa</taxon>
        <taxon>Arthropoda</taxon>
        <taxon>Hexapoda</taxon>
        <taxon>Insecta</taxon>
        <taxon>Pterygota</taxon>
        <taxon>Neoptera</taxon>
        <taxon>Endopterygota</taxon>
        <taxon>Coleoptera</taxon>
        <taxon>Polyphaga</taxon>
        <taxon>Cucujiformia</taxon>
        <taxon>Nitidulidae</taxon>
        <taxon>Meligethinae</taxon>
        <taxon>Brassicogethes</taxon>
    </lineage>
</organism>
<keyword evidence="8" id="KW-0539">Nucleus</keyword>
<accession>A0A9P0FH20</accession>
<evidence type="ECO:0000256" key="2">
    <source>
        <dbReference type="ARBA" id="ARBA00008548"/>
    </source>
</evidence>
<evidence type="ECO:0000256" key="1">
    <source>
        <dbReference type="ARBA" id="ARBA00004123"/>
    </source>
</evidence>
<dbReference type="PANTHER" id="PTHR13580">
    <property type="entry name" value="TGF-BETA INDUCED APOPTOSIS PROTEIN"/>
    <property type="match status" value="1"/>
</dbReference>
<evidence type="ECO:0000256" key="9">
    <source>
        <dbReference type="SAM" id="MobiDB-lite"/>
    </source>
</evidence>